<feature type="region of interest" description="Disordered" evidence="1">
    <location>
        <begin position="99"/>
        <end position="119"/>
    </location>
</feature>
<accession>A0A843WLU0</accession>
<evidence type="ECO:0000256" key="1">
    <source>
        <dbReference type="SAM" id="MobiDB-lite"/>
    </source>
</evidence>
<evidence type="ECO:0000313" key="3">
    <source>
        <dbReference type="Proteomes" id="UP000652761"/>
    </source>
</evidence>
<comment type="caution">
    <text evidence="2">The sequence shown here is derived from an EMBL/GenBank/DDBJ whole genome shotgun (WGS) entry which is preliminary data.</text>
</comment>
<name>A0A843WLU0_COLES</name>
<reference evidence="2" key="1">
    <citation type="submission" date="2017-07" db="EMBL/GenBank/DDBJ databases">
        <title>Taro Niue Genome Assembly and Annotation.</title>
        <authorList>
            <person name="Atibalentja N."/>
            <person name="Keating K."/>
            <person name="Fields C.J."/>
        </authorList>
    </citation>
    <scope>NUCLEOTIDE SEQUENCE</scope>
    <source>
        <strain evidence="2">Niue_2</strain>
        <tissue evidence="2">Leaf</tissue>
    </source>
</reference>
<gene>
    <name evidence="2" type="ORF">Taro_044397</name>
</gene>
<sequence>MTANNVRQPMIDHLRSHIINQDLHTLLSFSFSLPLHHTQILAVPLLEHKEDGHHGLIQIQISRFERGFAAGEVEEALGEFFAVDFSAGDALPTVAAGRLSRRARRDDDDEPDSQDSDLELTEAIEQDRKFWDKVARYLKVVTPLVKVLEWWMAIIRMT</sequence>
<dbReference type="Proteomes" id="UP000652761">
    <property type="component" value="Unassembled WGS sequence"/>
</dbReference>
<protein>
    <submittedName>
        <fullName evidence="2">Uncharacterized protein</fullName>
    </submittedName>
</protein>
<dbReference type="AlphaFoldDB" id="A0A843WLU0"/>
<dbReference type="EMBL" id="NMUH01004996">
    <property type="protein sequence ID" value="MQM11492.1"/>
    <property type="molecule type" value="Genomic_DNA"/>
</dbReference>
<keyword evidence="3" id="KW-1185">Reference proteome</keyword>
<organism evidence="2 3">
    <name type="scientific">Colocasia esculenta</name>
    <name type="common">Wild taro</name>
    <name type="synonym">Arum esculentum</name>
    <dbReference type="NCBI Taxonomy" id="4460"/>
    <lineage>
        <taxon>Eukaryota</taxon>
        <taxon>Viridiplantae</taxon>
        <taxon>Streptophyta</taxon>
        <taxon>Embryophyta</taxon>
        <taxon>Tracheophyta</taxon>
        <taxon>Spermatophyta</taxon>
        <taxon>Magnoliopsida</taxon>
        <taxon>Liliopsida</taxon>
        <taxon>Araceae</taxon>
        <taxon>Aroideae</taxon>
        <taxon>Colocasieae</taxon>
        <taxon>Colocasia</taxon>
    </lineage>
</organism>
<proteinExistence type="predicted"/>
<feature type="compositionally biased region" description="Acidic residues" evidence="1">
    <location>
        <begin position="107"/>
        <end position="119"/>
    </location>
</feature>
<evidence type="ECO:0000313" key="2">
    <source>
        <dbReference type="EMBL" id="MQM11492.1"/>
    </source>
</evidence>